<evidence type="ECO:0008006" key="4">
    <source>
        <dbReference type="Google" id="ProtNLM"/>
    </source>
</evidence>
<accession>A0A8D9VU00</accession>
<dbReference type="PANTHER" id="PTHR21198">
    <property type="entry name" value="GLUTAMATE RACEMASE"/>
    <property type="match status" value="1"/>
</dbReference>
<evidence type="ECO:0000313" key="3">
    <source>
        <dbReference type="Proteomes" id="UP000003419"/>
    </source>
</evidence>
<dbReference type="EMBL" id="ACHG01000093">
    <property type="protein sequence ID" value="EEI65788.1"/>
    <property type="molecule type" value="Genomic_DNA"/>
</dbReference>
<gene>
    <name evidence="2" type="ORF">HMPREF0534_0895</name>
</gene>
<dbReference type="PANTHER" id="PTHR21198:SF7">
    <property type="entry name" value="ASPARTATE-GLUTAMATE RACEMASE FAMILY"/>
    <property type="match status" value="1"/>
</dbReference>
<proteinExistence type="predicted"/>
<reference evidence="2 3" key="1">
    <citation type="submission" date="2009-01" db="EMBL/GenBank/DDBJ databases">
        <authorList>
            <person name="Qin X."/>
            <person name="Bachman B."/>
            <person name="Battles P."/>
            <person name="Bell A."/>
            <person name="Bess C."/>
            <person name="Bickham C."/>
            <person name="Chaboub L."/>
            <person name="Chen D."/>
            <person name="Coyle M."/>
            <person name="Deiros D.R."/>
            <person name="Dinh H."/>
            <person name="Forbes L."/>
            <person name="Fowler G."/>
            <person name="Francisco L."/>
            <person name="Fu Q."/>
            <person name="Gubbala S."/>
            <person name="Hale W."/>
            <person name="Han Y."/>
            <person name="Hemphill L."/>
            <person name="Highlander S.K."/>
            <person name="Hirani K."/>
            <person name="Hogues M."/>
            <person name="Jackson L."/>
            <person name="Jakkamsetti A."/>
            <person name="Javaid M."/>
            <person name="Jiang H."/>
            <person name="Korchina V."/>
            <person name="Kovar C."/>
            <person name="Lara F."/>
            <person name="Lee S."/>
            <person name="Mata R."/>
            <person name="Mathew T."/>
            <person name="Moen C."/>
            <person name="Morales K."/>
            <person name="Munidasa M."/>
            <person name="Nazareth L."/>
            <person name="Ngo R."/>
            <person name="Nguyen L."/>
            <person name="Okwuonu G."/>
            <person name="Ongeri F."/>
            <person name="Patil S."/>
            <person name="Petrosino J."/>
            <person name="Pham C."/>
            <person name="Pham P."/>
            <person name="Pu L.-L."/>
            <person name="Puazo M."/>
            <person name="Raj R."/>
            <person name="Reid J."/>
            <person name="Rouhana J."/>
            <person name="Saada N."/>
            <person name="Shang Y."/>
            <person name="Simmons D."/>
            <person name="Thornton R."/>
            <person name="Warren J."/>
            <person name="Weissenberger G."/>
            <person name="Zhang J."/>
            <person name="Zhang L."/>
            <person name="Zhou C."/>
            <person name="Zhu D."/>
            <person name="Muzny D."/>
            <person name="Worley K."/>
            <person name="Gibbs R."/>
        </authorList>
    </citation>
    <scope>NUCLEOTIDE SEQUENCE [LARGE SCALE GENOMIC DNA]</scope>
    <source>
        <strain evidence="2 3">CF48-3A</strain>
    </source>
</reference>
<dbReference type="AlphaFoldDB" id="A0A8D9VU00"/>
<protein>
    <recommendedName>
        <fullName evidence="4">Aspartate racemase</fullName>
    </recommendedName>
</protein>
<dbReference type="GO" id="GO:0047661">
    <property type="term" value="F:amino-acid racemase activity"/>
    <property type="evidence" value="ECO:0007669"/>
    <property type="project" value="InterPro"/>
</dbReference>
<evidence type="ECO:0000313" key="2">
    <source>
        <dbReference type="EMBL" id="EEI65788.1"/>
    </source>
</evidence>
<comment type="caution">
    <text evidence="2">The sequence shown here is derived from an EMBL/GenBank/DDBJ whole genome shotgun (WGS) entry which is preliminary data.</text>
</comment>
<name>A0A8D9VU00_LIMRT</name>
<keyword evidence="1" id="KW-0413">Isomerase</keyword>
<dbReference type="InterPro" id="IPR001920">
    <property type="entry name" value="Asp/Glu_race"/>
</dbReference>
<organism evidence="2 3">
    <name type="scientific">Limosilactobacillus reuteri CF48-3A</name>
    <dbReference type="NCBI Taxonomy" id="525341"/>
    <lineage>
        <taxon>Bacteria</taxon>
        <taxon>Bacillati</taxon>
        <taxon>Bacillota</taxon>
        <taxon>Bacilli</taxon>
        <taxon>Lactobacillales</taxon>
        <taxon>Lactobacillaceae</taxon>
        <taxon>Limosilactobacillus</taxon>
    </lineage>
</organism>
<dbReference type="Proteomes" id="UP000003419">
    <property type="component" value="Unassembled WGS sequence"/>
</dbReference>
<evidence type="ECO:0000256" key="1">
    <source>
        <dbReference type="ARBA" id="ARBA00023235"/>
    </source>
</evidence>
<dbReference type="Gene3D" id="3.40.50.1860">
    <property type="match status" value="2"/>
</dbReference>
<dbReference type="InterPro" id="IPR015942">
    <property type="entry name" value="Asp/Glu/hydantoin_racemase"/>
</dbReference>
<dbReference type="Pfam" id="PF01177">
    <property type="entry name" value="Asp_Glu_race"/>
    <property type="match status" value="1"/>
</dbReference>
<sequence>MIQMQKLGIIGGIGPEATMNYYSAIIKRYQERIGTDKELPRITIESINMYHMFRLLDAQQYDKVAGYVGAAANNLLKAGCDFGLMCGNTPHLLFDQIQARTDLPLLSIVETAVAAAQQLHLQRLALLDTKFTMQSDFFIKPF</sequence>
<dbReference type="SUPFAM" id="SSF53681">
    <property type="entry name" value="Aspartate/glutamate racemase"/>
    <property type="match status" value="1"/>
</dbReference>